<name>A0A914HV80_GLORO</name>
<feature type="signal peptide" evidence="1">
    <location>
        <begin position="1"/>
        <end position="25"/>
    </location>
</feature>
<sequence>MATVCGTFIFLLICALIVTHSIAYGRSERDQLIGEANAKGKCKSKMYCVCGYVTKQRNRLSGLCCYKSADNCQCCDTDPSIAATGCD</sequence>
<evidence type="ECO:0000313" key="2">
    <source>
        <dbReference type="Proteomes" id="UP000887572"/>
    </source>
</evidence>
<dbReference type="AlphaFoldDB" id="A0A914HV80"/>
<evidence type="ECO:0000256" key="1">
    <source>
        <dbReference type="SAM" id="SignalP"/>
    </source>
</evidence>
<protein>
    <submittedName>
        <fullName evidence="3">Uncharacterized protein</fullName>
    </submittedName>
</protein>
<accession>A0A914HV80</accession>
<dbReference type="WBParaSite" id="Gr19_v10_g4480.t1">
    <property type="protein sequence ID" value="Gr19_v10_g4480.t1"/>
    <property type="gene ID" value="Gr19_v10_g4480"/>
</dbReference>
<dbReference type="Proteomes" id="UP000887572">
    <property type="component" value="Unplaced"/>
</dbReference>
<evidence type="ECO:0000313" key="3">
    <source>
        <dbReference type="WBParaSite" id="Gr19_v10_g4480.t1"/>
    </source>
</evidence>
<keyword evidence="2" id="KW-1185">Reference proteome</keyword>
<reference evidence="3" key="1">
    <citation type="submission" date="2022-11" db="UniProtKB">
        <authorList>
            <consortium name="WormBaseParasite"/>
        </authorList>
    </citation>
    <scope>IDENTIFICATION</scope>
</reference>
<proteinExistence type="predicted"/>
<organism evidence="2 3">
    <name type="scientific">Globodera rostochiensis</name>
    <name type="common">Golden nematode worm</name>
    <name type="synonym">Heterodera rostochiensis</name>
    <dbReference type="NCBI Taxonomy" id="31243"/>
    <lineage>
        <taxon>Eukaryota</taxon>
        <taxon>Metazoa</taxon>
        <taxon>Ecdysozoa</taxon>
        <taxon>Nematoda</taxon>
        <taxon>Chromadorea</taxon>
        <taxon>Rhabditida</taxon>
        <taxon>Tylenchina</taxon>
        <taxon>Tylenchomorpha</taxon>
        <taxon>Tylenchoidea</taxon>
        <taxon>Heteroderidae</taxon>
        <taxon>Heteroderinae</taxon>
        <taxon>Globodera</taxon>
    </lineage>
</organism>
<keyword evidence="1" id="KW-0732">Signal</keyword>
<feature type="chain" id="PRO_5038126951" evidence="1">
    <location>
        <begin position="26"/>
        <end position="87"/>
    </location>
</feature>